<keyword evidence="11 18" id="KW-0812">Transmembrane</keyword>
<accession>A0A4Q7P4X3</accession>
<evidence type="ECO:0000256" key="1">
    <source>
        <dbReference type="ARBA" id="ARBA00001698"/>
    </source>
</evidence>
<dbReference type="RefSeq" id="WP_242617337.1">
    <property type="nucleotide sequence ID" value="NZ_SGXG01000001.1"/>
</dbReference>
<dbReference type="GO" id="GO:0016024">
    <property type="term" value="P:CDP-diacylglycerol biosynthetic process"/>
    <property type="evidence" value="ECO:0007669"/>
    <property type="project" value="UniProtKB-UniPathway"/>
</dbReference>
<evidence type="ECO:0000256" key="18">
    <source>
        <dbReference type="RuleBase" id="RU003938"/>
    </source>
</evidence>
<dbReference type="UniPathway" id="UPA00557">
    <property type="reaction ID" value="UER00614"/>
</dbReference>
<keyword evidence="13 19" id="KW-1133">Transmembrane helix</keyword>
<evidence type="ECO:0000256" key="6">
    <source>
        <dbReference type="ARBA" id="ARBA00012487"/>
    </source>
</evidence>
<dbReference type="GO" id="GO:0005886">
    <property type="term" value="C:plasma membrane"/>
    <property type="evidence" value="ECO:0007669"/>
    <property type="project" value="UniProtKB-SubCell"/>
</dbReference>
<feature type="transmembrane region" description="Helical" evidence="19">
    <location>
        <begin position="74"/>
        <end position="92"/>
    </location>
</feature>
<keyword evidence="12 18" id="KW-0548">Nucleotidyltransferase</keyword>
<gene>
    <name evidence="20" type="ORF">BC751_0476</name>
</gene>
<comment type="pathway">
    <text evidence="4">Lipid metabolism.</text>
</comment>
<keyword evidence="15 19" id="KW-0472">Membrane</keyword>
<comment type="similarity">
    <text evidence="5 18">Belongs to the CDS family.</text>
</comment>
<dbReference type="Pfam" id="PF01148">
    <property type="entry name" value="CTP_transf_1"/>
    <property type="match status" value="1"/>
</dbReference>
<evidence type="ECO:0000256" key="17">
    <source>
        <dbReference type="ARBA" id="ARBA00023264"/>
    </source>
</evidence>
<dbReference type="PANTHER" id="PTHR46382:SF1">
    <property type="entry name" value="PHOSPHATIDATE CYTIDYLYLTRANSFERASE"/>
    <property type="match status" value="1"/>
</dbReference>
<dbReference type="PROSITE" id="PS01315">
    <property type="entry name" value="CDS"/>
    <property type="match status" value="1"/>
</dbReference>
<feature type="transmembrane region" description="Helical" evidence="19">
    <location>
        <begin position="98"/>
        <end position="115"/>
    </location>
</feature>
<keyword evidence="10 18" id="KW-0808">Transferase</keyword>
<keyword evidence="14" id="KW-0443">Lipid metabolism</keyword>
<evidence type="ECO:0000313" key="21">
    <source>
        <dbReference type="Proteomes" id="UP000292209"/>
    </source>
</evidence>
<evidence type="ECO:0000256" key="8">
    <source>
        <dbReference type="ARBA" id="ARBA00022475"/>
    </source>
</evidence>
<evidence type="ECO:0000256" key="9">
    <source>
        <dbReference type="ARBA" id="ARBA00022516"/>
    </source>
</evidence>
<evidence type="ECO:0000256" key="7">
    <source>
        <dbReference type="ARBA" id="ARBA00019373"/>
    </source>
</evidence>
<evidence type="ECO:0000256" key="11">
    <source>
        <dbReference type="ARBA" id="ARBA00022692"/>
    </source>
</evidence>
<sequence>MRSPFRMRDRFNINNYSNLGQRVITAIIGAAIIIAGSIVSPWLYFLIFGLILGFSQMEFYRLTGLDGMLPLKSFGTFLGITIFTLSFLVGIGHLEDKYYFLIFPLASLVFFIKLYRKSDKKPFTGVAFTFLGIFYVAVPFSMLNVAAFSVDDTFHYEIILGSLLILWASDTGAYFAGTKFGKTKLFERVSPKKSWEGFLGGAALAFLVAYILAQTFTALPDWKWLCIATIIIIAGTYGDLIESLFKRSIEIKDSGRALPGHGGFMDRFDGLLLSAPFIASFLKIF</sequence>
<reference evidence="20 21" key="1">
    <citation type="submission" date="2019-02" db="EMBL/GenBank/DDBJ databases">
        <title>Genomic Encyclopedia of Archaeal and Bacterial Type Strains, Phase II (KMG-II): from individual species to whole genera.</title>
        <authorList>
            <person name="Goeker M."/>
        </authorList>
    </citation>
    <scope>NUCLEOTIDE SEQUENCE [LARGE SCALE GENOMIC DNA]</scope>
    <source>
        <strain evidence="20 21">DSM 21411</strain>
    </source>
</reference>
<comment type="caution">
    <text evidence="20">The sequence shown here is derived from an EMBL/GenBank/DDBJ whole genome shotgun (WGS) entry which is preliminary data.</text>
</comment>
<name>A0A4Q7P4X3_9BACT</name>
<comment type="pathway">
    <text evidence="3 18">Phospholipid metabolism; CDP-diacylglycerol biosynthesis; CDP-diacylglycerol from sn-glycerol 3-phosphate: step 3/3.</text>
</comment>
<keyword evidence="21" id="KW-1185">Reference proteome</keyword>
<dbReference type="GO" id="GO:0004605">
    <property type="term" value="F:phosphatidate cytidylyltransferase activity"/>
    <property type="evidence" value="ECO:0007669"/>
    <property type="project" value="UniProtKB-EC"/>
</dbReference>
<evidence type="ECO:0000256" key="14">
    <source>
        <dbReference type="ARBA" id="ARBA00023098"/>
    </source>
</evidence>
<evidence type="ECO:0000256" key="4">
    <source>
        <dbReference type="ARBA" id="ARBA00005189"/>
    </source>
</evidence>
<comment type="subcellular location">
    <subcellularLocation>
        <location evidence="2">Cell membrane</location>
        <topology evidence="2">Multi-pass membrane protein</topology>
    </subcellularLocation>
</comment>
<evidence type="ECO:0000256" key="2">
    <source>
        <dbReference type="ARBA" id="ARBA00004651"/>
    </source>
</evidence>
<comment type="catalytic activity">
    <reaction evidence="1 18">
        <text>a 1,2-diacyl-sn-glycero-3-phosphate + CTP + H(+) = a CDP-1,2-diacyl-sn-glycerol + diphosphate</text>
        <dbReference type="Rhea" id="RHEA:16229"/>
        <dbReference type="ChEBI" id="CHEBI:15378"/>
        <dbReference type="ChEBI" id="CHEBI:33019"/>
        <dbReference type="ChEBI" id="CHEBI:37563"/>
        <dbReference type="ChEBI" id="CHEBI:58332"/>
        <dbReference type="ChEBI" id="CHEBI:58608"/>
        <dbReference type="EC" id="2.7.7.41"/>
    </reaction>
</comment>
<keyword evidence="16" id="KW-0594">Phospholipid biosynthesis</keyword>
<feature type="transmembrane region" description="Helical" evidence="19">
    <location>
        <begin position="127"/>
        <end position="148"/>
    </location>
</feature>
<feature type="transmembrane region" description="Helical" evidence="19">
    <location>
        <begin position="21"/>
        <end position="38"/>
    </location>
</feature>
<evidence type="ECO:0000256" key="10">
    <source>
        <dbReference type="ARBA" id="ARBA00022679"/>
    </source>
</evidence>
<dbReference type="InterPro" id="IPR000374">
    <property type="entry name" value="PC_trans"/>
</dbReference>
<feature type="transmembrane region" description="Helical" evidence="19">
    <location>
        <begin position="197"/>
        <end position="216"/>
    </location>
</feature>
<dbReference type="Proteomes" id="UP000292209">
    <property type="component" value="Unassembled WGS sequence"/>
</dbReference>
<dbReference type="EMBL" id="SGXG01000001">
    <property type="protein sequence ID" value="RZS94964.1"/>
    <property type="molecule type" value="Genomic_DNA"/>
</dbReference>
<evidence type="ECO:0000256" key="19">
    <source>
        <dbReference type="SAM" id="Phobius"/>
    </source>
</evidence>
<evidence type="ECO:0000256" key="16">
    <source>
        <dbReference type="ARBA" id="ARBA00023209"/>
    </source>
</evidence>
<dbReference type="EC" id="2.7.7.41" evidence="6 18"/>
<keyword evidence="17" id="KW-1208">Phospholipid metabolism</keyword>
<keyword evidence="8" id="KW-1003">Cell membrane</keyword>
<keyword evidence="9" id="KW-0444">Lipid biosynthesis</keyword>
<feature type="transmembrane region" description="Helical" evidence="19">
    <location>
        <begin position="154"/>
        <end position="176"/>
    </location>
</feature>
<evidence type="ECO:0000256" key="12">
    <source>
        <dbReference type="ARBA" id="ARBA00022695"/>
    </source>
</evidence>
<evidence type="ECO:0000256" key="15">
    <source>
        <dbReference type="ARBA" id="ARBA00023136"/>
    </source>
</evidence>
<evidence type="ECO:0000256" key="3">
    <source>
        <dbReference type="ARBA" id="ARBA00005119"/>
    </source>
</evidence>
<dbReference type="AlphaFoldDB" id="A0A4Q7P4X3"/>
<feature type="transmembrane region" description="Helical" evidence="19">
    <location>
        <begin position="222"/>
        <end position="241"/>
    </location>
</feature>
<organism evidence="20 21">
    <name type="scientific">Cecembia calidifontis</name>
    <dbReference type="NCBI Taxonomy" id="1187080"/>
    <lineage>
        <taxon>Bacteria</taxon>
        <taxon>Pseudomonadati</taxon>
        <taxon>Bacteroidota</taxon>
        <taxon>Cytophagia</taxon>
        <taxon>Cytophagales</taxon>
        <taxon>Cyclobacteriaceae</taxon>
        <taxon>Cecembia</taxon>
    </lineage>
</organism>
<evidence type="ECO:0000256" key="5">
    <source>
        <dbReference type="ARBA" id="ARBA00010185"/>
    </source>
</evidence>
<proteinExistence type="inferred from homology"/>
<protein>
    <recommendedName>
        <fullName evidence="7 18">Phosphatidate cytidylyltransferase</fullName>
        <ecNumber evidence="6 18">2.7.7.41</ecNumber>
    </recommendedName>
</protein>
<evidence type="ECO:0000256" key="13">
    <source>
        <dbReference type="ARBA" id="ARBA00022989"/>
    </source>
</evidence>
<dbReference type="PANTHER" id="PTHR46382">
    <property type="entry name" value="PHOSPHATIDATE CYTIDYLYLTRANSFERASE"/>
    <property type="match status" value="1"/>
</dbReference>
<evidence type="ECO:0000313" key="20">
    <source>
        <dbReference type="EMBL" id="RZS94964.1"/>
    </source>
</evidence>